<gene>
    <name evidence="1" type="ORF">HMPREF1015_03047</name>
</gene>
<protein>
    <submittedName>
        <fullName evidence="1">Uncharacterized protein</fullName>
    </submittedName>
</protein>
<dbReference type="EMBL" id="ACWF01000141">
    <property type="protein sequence ID" value="EHL75160.1"/>
    <property type="molecule type" value="Genomic_DNA"/>
</dbReference>
<evidence type="ECO:0000313" key="1">
    <source>
        <dbReference type="EMBL" id="EHL75160.1"/>
    </source>
</evidence>
<evidence type="ECO:0000313" key="2">
    <source>
        <dbReference type="Proteomes" id="UP000011747"/>
    </source>
</evidence>
<keyword evidence="2" id="KW-1185">Reference proteome</keyword>
<name>G9QNQ1_9BACI</name>
<comment type="caution">
    <text evidence="1">The sequence shown here is derived from an EMBL/GenBank/DDBJ whole genome shotgun (WGS) entry which is preliminary data.</text>
</comment>
<accession>G9QNQ1</accession>
<sequence length="86" mass="9937">MKTAGHWKNFIGITEKCKKGGDPGGDPPFLDVEIRPGGQYAKNHFHVKEYTGRRMILSYRRIFLYLMKEKYFPNALKPLQMDGGVF</sequence>
<reference evidence="1 2" key="1">
    <citation type="submission" date="2011-09" db="EMBL/GenBank/DDBJ databases">
        <title>The Genome Sequence of Bacillus smithii 7_3_47FAA.</title>
        <authorList>
            <consortium name="The Broad Institute Genome Sequencing Platform"/>
            <person name="Earl A."/>
            <person name="Ward D."/>
            <person name="Feldgarden M."/>
            <person name="Gevers D."/>
            <person name="Daigneault M."/>
            <person name="Strauss J."/>
            <person name="Allen-Vercoe E."/>
            <person name="Young S.K."/>
            <person name="Zeng Q."/>
            <person name="Gargeya S."/>
            <person name="Fitzgerald M."/>
            <person name="Haas B."/>
            <person name="Abouelleil A."/>
            <person name="Alvarado L."/>
            <person name="Arachchi H.M."/>
            <person name="Berlin A."/>
            <person name="Brown A."/>
            <person name="Chapman S.B."/>
            <person name="Chen Z."/>
            <person name="Dunbar C."/>
            <person name="Freedman E."/>
            <person name="Gearin G."/>
            <person name="Goldberg J."/>
            <person name="Griggs A."/>
            <person name="Gujja S."/>
            <person name="Heiman D."/>
            <person name="Howarth C."/>
            <person name="Larson L."/>
            <person name="Lui A."/>
            <person name="MacDonald P.J.P."/>
            <person name="Montmayeur A."/>
            <person name="Murphy C."/>
            <person name="Neiman D."/>
            <person name="Pearson M."/>
            <person name="Priest M."/>
            <person name="Roberts A."/>
            <person name="Saif S."/>
            <person name="Shea T."/>
            <person name="Shenoy N."/>
            <person name="Sisk P."/>
            <person name="Stolte C."/>
            <person name="Sykes S."/>
            <person name="Wortman J."/>
            <person name="Nusbaum C."/>
            <person name="Birren B."/>
        </authorList>
    </citation>
    <scope>NUCLEOTIDE SEQUENCE [LARGE SCALE GENOMIC DNA]</scope>
    <source>
        <strain evidence="1 2">7_3_47FAA</strain>
    </source>
</reference>
<dbReference type="Proteomes" id="UP000011747">
    <property type="component" value="Unassembled WGS sequence"/>
</dbReference>
<dbReference type="AlphaFoldDB" id="G9QNQ1"/>
<dbReference type="HOGENOM" id="CLU_2491420_0_0_9"/>
<organism evidence="1 2">
    <name type="scientific">Bacillus smithii 7_3_47FAA</name>
    <dbReference type="NCBI Taxonomy" id="665952"/>
    <lineage>
        <taxon>Bacteria</taxon>
        <taxon>Bacillati</taxon>
        <taxon>Bacillota</taxon>
        <taxon>Bacilli</taxon>
        <taxon>Bacillales</taxon>
        <taxon>Bacillaceae</taxon>
        <taxon>Bacillus</taxon>
    </lineage>
</organism>
<proteinExistence type="predicted"/>
<dbReference type="PATRIC" id="fig|665952.3.peg.2765"/>